<keyword evidence="1" id="KW-0732">Signal</keyword>
<reference evidence="2" key="2">
    <citation type="submission" date="2023-04" db="EMBL/GenBank/DDBJ databases">
        <authorList>
            <person name="Bruccoleri R.E."/>
            <person name="Oakeley E.J."/>
            <person name="Faust A.-M."/>
            <person name="Dessus-Babus S."/>
            <person name="Altorfer M."/>
            <person name="Burckhardt D."/>
            <person name="Oertli M."/>
            <person name="Naumann U."/>
            <person name="Petersen F."/>
            <person name="Wong J."/>
        </authorList>
    </citation>
    <scope>NUCLEOTIDE SEQUENCE</scope>
    <source>
        <strain evidence="2">GSM-AAB239-AS_SAM_17_03QT</strain>
        <tissue evidence="2">Leaf</tissue>
    </source>
</reference>
<name>A0AAX6FG72_IRIPA</name>
<keyword evidence="3" id="KW-1185">Reference proteome</keyword>
<evidence type="ECO:0000313" key="3">
    <source>
        <dbReference type="Proteomes" id="UP001140949"/>
    </source>
</evidence>
<comment type="caution">
    <text evidence="2">The sequence shown here is derived from an EMBL/GenBank/DDBJ whole genome shotgun (WGS) entry which is preliminary data.</text>
</comment>
<sequence>MSTQRSAFLLLFFLIFSTQSNSLQLLQFKTLISLSRSLLTRVSSARSARGDAAGSDRAAAFADSLCLLRFLGGASSGGGIWAVGWDFVRNYAWRLGFASTTEISLAAAELAGVISEAAMSGPDTDWVIRNYDRVFRLADSLLRSLLKAFSQEGPLREAVLVLQREVVEGELLKDCLEVGARDLDRLFKIARDLFLSEDSGNGEL</sequence>
<organism evidence="2 3">
    <name type="scientific">Iris pallida</name>
    <name type="common">Sweet iris</name>
    <dbReference type="NCBI Taxonomy" id="29817"/>
    <lineage>
        <taxon>Eukaryota</taxon>
        <taxon>Viridiplantae</taxon>
        <taxon>Streptophyta</taxon>
        <taxon>Embryophyta</taxon>
        <taxon>Tracheophyta</taxon>
        <taxon>Spermatophyta</taxon>
        <taxon>Magnoliopsida</taxon>
        <taxon>Liliopsida</taxon>
        <taxon>Asparagales</taxon>
        <taxon>Iridaceae</taxon>
        <taxon>Iridoideae</taxon>
        <taxon>Irideae</taxon>
        <taxon>Iris</taxon>
    </lineage>
</organism>
<dbReference type="AlphaFoldDB" id="A0AAX6FG72"/>
<gene>
    <name evidence="2" type="ORF">M6B38_136365</name>
</gene>
<accession>A0AAX6FG72</accession>
<feature type="signal peptide" evidence="1">
    <location>
        <begin position="1"/>
        <end position="22"/>
    </location>
</feature>
<dbReference type="PANTHER" id="PTHR36806">
    <property type="entry name" value="ADENINE PHOSPHORIBOSYLTRANSFERASE"/>
    <property type="match status" value="1"/>
</dbReference>
<evidence type="ECO:0000256" key="1">
    <source>
        <dbReference type="SAM" id="SignalP"/>
    </source>
</evidence>
<dbReference type="Proteomes" id="UP001140949">
    <property type="component" value="Unassembled WGS sequence"/>
</dbReference>
<evidence type="ECO:0000313" key="2">
    <source>
        <dbReference type="EMBL" id="KAJ6814981.1"/>
    </source>
</evidence>
<protein>
    <submittedName>
        <fullName evidence="2">Uncharacterized protein</fullName>
    </submittedName>
</protein>
<feature type="chain" id="PRO_5043982676" evidence="1">
    <location>
        <begin position="23"/>
        <end position="204"/>
    </location>
</feature>
<dbReference type="EMBL" id="JANAVB010029416">
    <property type="protein sequence ID" value="KAJ6814981.1"/>
    <property type="molecule type" value="Genomic_DNA"/>
</dbReference>
<reference evidence="2" key="1">
    <citation type="journal article" date="2023" name="GigaByte">
        <title>Genome assembly of the bearded iris, Iris pallida Lam.</title>
        <authorList>
            <person name="Bruccoleri R.E."/>
            <person name="Oakeley E.J."/>
            <person name="Faust A.M.E."/>
            <person name="Altorfer M."/>
            <person name="Dessus-Babus S."/>
            <person name="Burckhardt D."/>
            <person name="Oertli M."/>
            <person name="Naumann U."/>
            <person name="Petersen F."/>
            <person name="Wong J."/>
        </authorList>
    </citation>
    <scope>NUCLEOTIDE SEQUENCE</scope>
    <source>
        <strain evidence="2">GSM-AAB239-AS_SAM_17_03QT</strain>
    </source>
</reference>
<proteinExistence type="predicted"/>